<evidence type="ECO:0000313" key="2">
    <source>
        <dbReference type="Proteomes" id="UP001152795"/>
    </source>
</evidence>
<reference evidence="1" key="1">
    <citation type="submission" date="2020-04" db="EMBL/GenBank/DDBJ databases">
        <authorList>
            <person name="Alioto T."/>
            <person name="Alioto T."/>
            <person name="Gomez Garrido J."/>
        </authorList>
    </citation>
    <scope>NUCLEOTIDE SEQUENCE</scope>
    <source>
        <strain evidence="1">A484AB</strain>
    </source>
</reference>
<dbReference type="InterPro" id="IPR041588">
    <property type="entry name" value="Integrase_H2C2"/>
</dbReference>
<name>A0A6S7JKS6_PARCT</name>
<keyword evidence="2" id="KW-1185">Reference proteome</keyword>
<proteinExistence type="predicted"/>
<dbReference type="Proteomes" id="UP001152795">
    <property type="component" value="Unassembled WGS sequence"/>
</dbReference>
<dbReference type="Gene3D" id="1.10.340.70">
    <property type="match status" value="1"/>
</dbReference>
<dbReference type="Pfam" id="PF17921">
    <property type="entry name" value="Integrase_H2C2"/>
    <property type="match status" value="1"/>
</dbReference>
<dbReference type="OrthoDB" id="6764844at2759"/>
<organism evidence="1 2">
    <name type="scientific">Paramuricea clavata</name>
    <name type="common">Red gorgonian</name>
    <name type="synonym">Violescent sea-whip</name>
    <dbReference type="NCBI Taxonomy" id="317549"/>
    <lineage>
        <taxon>Eukaryota</taxon>
        <taxon>Metazoa</taxon>
        <taxon>Cnidaria</taxon>
        <taxon>Anthozoa</taxon>
        <taxon>Octocorallia</taxon>
        <taxon>Malacalcyonacea</taxon>
        <taxon>Plexauridae</taxon>
        <taxon>Paramuricea</taxon>
    </lineage>
</organism>
<sequence length="107" mass="12283">MEFHGFEAKSMELHSLVPSAVRDTILKAVHDNPFAGHLGITHTEERVRKSLYWPAIRVVVEKELREFRVVDVAAQEVGDPSARPARLRQTIRPPDRYMAIETFLYNA</sequence>
<dbReference type="EMBL" id="CACRXK020017091">
    <property type="protein sequence ID" value="CAB4030724.1"/>
    <property type="molecule type" value="Genomic_DNA"/>
</dbReference>
<evidence type="ECO:0000313" key="1">
    <source>
        <dbReference type="EMBL" id="CAB4030724.1"/>
    </source>
</evidence>
<accession>A0A6S7JKS6</accession>
<protein>
    <submittedName>
        <fullName evidence="1">Uncharacterized protein</fullName>
    </submittedName>
</protein>
<gene>
    <name evidence="1" type="ORF">PACLA_8A054281</name>
</gene>
<dbReference type="AlphaFoldDB" id="A0A6S7JKS6"/>
<comment type="caution">
    <text evidence="1">The sequence shown here is derived from an EMBL/GenBank/DDBJ whole genome shotgun (WGS) entry which is preliminary data.</text>
</comment>